<keyword evidence="4" id="KW-1185">Reference proteome</keyword>
<sequence length="239" mass="25914">MGPFASLPRSLALARLKSNIFLLFLLLVISRLFTPYTALRRGLEQVGNEYWHSGYIRKILWGLETSLGCVMIWNILESTTNLLYPPPPISTPSTLNLTPAKMSSPLTRPSSSPSSSPFNKEIPLRNSLINLPQSTSRQSLSTPTQTRQGRASPLSSSTAKALNLTPEAPSSTGLFFDDDNSASPAKLNGTPVSQAGLASQTQGGLSTGKIGGEFVMVDREDKDWVENVRRGLRGKGVRL</sequence>
<name>A0A4Q1BW28_TREME</name>
<evidence type="ECO:0000256" key="2">
    <source>
        <dbReference type="SAM" id="Phobius"/>
    </source>
</evidence>
<feature type="compositionally biased region" description="Polar residues" evidence="1">
    <location>
        <begin position="190"/>
        <end position="204"/>
    </location>
</feature>
<feature type="compositionally biased region" description="Low complexity" evidence="1">
    <location>
        <begin position="103"/>
        <end position="117"/>
    </location>
</feature>
<feature type="transmembrane region" description="Helical" evidence="2">
    <location>
        <begin position="20"/>
        <end position="39"/>
    </location>
</feature>
<comment type="caution">
    <text evidence="3">The sequence shown here is derived from an EMBL/GenBank/DDBJ whole genome shotgun (WGS) entry which is preliminary data.</text>
</comment>
<dbReference type="Proteomes" id="UP000289152">
    <property type="component" value="Unassembled WGS sequence"/>
</dbReference>
<reference evidence="3 4" key="1">
    <citation type="submission" date="2016-06" db="EMBL/GenBank/DDBJ databases">
        <title>Evolution of pathogenesis and genome organization in the Tremellales.</title>
        <authorList>
            <person name="Cuomo C."/>
            <person name="Litvintseva A."/>
            <person name="Heitman J."/>
            <person name="Chen Y."/>
            <person name="Sun S."/>
            <person name="Springer D."/>
            <person name="Dromer F."/>
            <person name="Young S."/>
            <person name="Zeng Q."/>
            <person name="Chapman S."/>
            <person name="Gujja S."/>
            <person name="Saif S."/>
            <person name="Birren B."/>
        </authorList>
    </citation>
    <scope>NUCLEOTIDE SEQUENCE [LARGE SCALE GENOMIC DNA]</scope>
    <source>
        <strain evidence="3 4">ATCC 28783</strain>
    </source>
</reference>
<organism evidence="3 4">
    <name type="scientific">Tremella mesenterica</name>
    <name type="common">Jelly fungus</name>
    <dbReference type="NCBI Taxonomy" id="5217"/>
    <lineage>
        <taxon>Eukaryota</taxon>
        <taxon>Fungi</taxon>
        <taxon>Dikarya</taxon>
        <taxon>Basidiomycota</taxon>
        <taxon>Agaricomycotina</taxon>
        <taxon>Tremellomycetes</taxon>
        <taxon>Tremellales</taxon>
        <taxon>Tremellaceae</taxon>
        <taxon>Tremella</taxon>
    </lineage>
</organism>
<evidence type="ECO:0000256" key="1">
    <source>
        <dbReference type="SAM" id="MobiDB-lite"/>
    </source>
</evidence>
<keyword evidence="2" id="KW-0812">Transmembrane</keyword>
<protein>
    <submittedName>
        <fullName evidence="3">Uncharacterized protein</fullName>
    </submittedName>
</protein>
<dbReference type="EMBL" id="SDIL01000003">
    <property type="protein sequence ID" value="RXK42256.1"/>
    <property type="molecule type" value="Genomic_DNA"/>
</dbReference>
<proteinExistence type="predicted"/>
<gene>
    <name evidence="3" type="ORF">M231_00615</name>
</gene>
<dbReference type="InParanoid" id="A0A4Q1BW28"/>
<dbReference type="AlphaFoldDB" id="A0A4Q1BW28"/>
<evidence type="ECO:0000313" key="3">
    <source>
        <dbReference type="EMBL" id="RXK42256.1"/>
    </source>
</evidence>
<evidence type="ECO:0000313" key="4">
    <source>
        <dbReference type="Proteomes" id="UP000289152"/>
    </source>
</evidence>
<feature type="compositionally biased region" description="Polar residues" evidence="1">
    <location>
        <begin position="127"/>
        <end position="160"/>
    </location>
</feature>
<accession>A0A4Q1BW28</accession>
<keyword evidence="2" id="KW-0472">Membrane</keyword>
<feature type="region of interest" description="Disordered" evidence="1">
    <location>
        <begin position="94"/>
        <end position="205"/>
    </location>
</feature>
<dbReference type="OrthoDB" id="2595605at2759"/>
<keyword evidence="2" id="KW-1133">Transmembrane helix</keyword>